<dbReference type="PANTHER" id="PTHR34047">
    <property type="entry name" value="NUCLEAR INTRON MATURASE 1, MITOCHONDRIAL-RELATED"/>
    <property type="match status" value="1"/>
</dbReference>
<dbReference type="SUPFAM" id="SSF56672">
    <property type="entry name" value="DNA/RNA polymerases"/>
    <property type="match status" value="1"/>
</dbReference>
<evidence type="ECO:0000313" key="2">
    <source>
        <dbReference type="EMBL" id="AUB36636.1"/>
    </source>
</evidence>
<keyword evidence="3" id="KW-0695">RNA-directed DNA polymerase</keyword>
<gene>
    <name evidence="2" type="ORF">COO91_02557</name>
    <name evidence="3" type="ORF">COO91_02566</name>
</gene>
<dbReference type="Proteomes" id="UP000232003">
    <property type="component" value="Chromosome"/>
</dbReference>
<dbReference type="Pfam" id="PF00078">
    <property type="entry name" value="RVT_1"/>
    <property type="match status" value="1"/>
</dbReference>
<evidence type="ECO:0000313" key="4">
    <source>
        <dbReference type="Proteomes" id="UP000232003"/>
    </source>
</evidence>
<dbReference type="InterPro" id="IPR000477">
    <property type="entry name" value="RT_dom"/>
</dbReference>
<evidence type="ECO:0000259" key="1">
    <source>
        <dbReference type="PROSITE" id="PS50878"/>
    </source>
</evidence>
<dbReference type="KEGG" id="nfl:COO91_02557"/>
<dbReference type="CDD" id="cd01651">
    <property type="entry name" value="RT_G2_intron"/>
    <property type="match status" value="1"/>
</dbReference>
<keyword evidence="3" id="KW-0548">Nucleotidyltransferase</keyword>
<accession>A0A2K8SP82</accession>
<feature type="domain" description="Reverse transcriptase" evidence="1">
    <location>
        <begin position="1"/>
        <end position="161"/>
    </location>
</feature>
<dbReference type="EMBL" id="CP024785">
    <property type="protein sequence ID" value="AUB36636.1"/>
    <property type="molecule type" value="Genomic_DNA"/>
</dbReference>
<organism evidence="3 4">
    <name type="scientific">Nostoc flagelliforme CCNUN1</name>
    <dbReference type="NCBI Taxonomy" id="2038116"/>
    <lineage>
        <taxon>Bacteria</taxon>
        <taxon>Bacillati</taxon>
        <taxon>Cyanobacteriota</taxon>
        <taxon>Cyanophyceae</taxon>
        <taxon>Nostocales</taxon>
        <taxon>Nostocaceae</taxon>
        <taxon>Nostoc</taxon>
    </lineage>
</organism>
<dbReference type="PROSITE" id="PS50878">
    <property type="entry name" value="RT_POL"/>
    <property type="match status" value="1"/>
</dbReference>
<dbReference type="InterPro" id="IPR051083">
    <property type="entry name" value="GrpII_Intron_Splice-Mob/Def"/>
</dbReference>
<proteinExistence type="predicted"/>
<protein>
    <submittedName>
        <fullName evidence="3">Retron-type reverse transcriptase</fullName>
    </submittedName>
</protein>
<dbReference type="InterPro" id="IPR043502">
    <property type="entry name" value="DNA/RNA_pol_sf"/>
</dbReference>
<dbReference type="AlphaFoldDB" id="A0A2K8SP82"/>
<dbReference type="GO" id="GO:0003964">
    <property type="term" value="F:RNA-directed DNA polymerase activity"/>
    <property type="evidence" value="ECO:0007669"/>
    <property type="project" value="UniProtKB-KW"/>
</dbReference>
<dbReference type="EMBL" id="CP024785">
    <property type="protein sequence ID" value="AUB36645.1"/>
    <property type="molecule type" value="Genomic_DNA"/>
</dbReference>
<dbReference type="KEGG" id="nfl:COO91_02566"/>
<evidence type="ECO:0000313" key="3">
    <source>
        <dbReference type="EMBL" id="AUB36645.1"/>
    </source>
</evidence>
<reference evidence="3 4" key="1">
    <citation type="submission" date="2017-11" db="EMBL/GenBank/DDBJ databases">
        <title>Complete genome of a free-living desiccation-tolerant cyanobacterium and its photosynthetic adaptation to extreme terrestrial habitat.</title>
        <authorList>
            <person name="Shang J."/>
        </authorList>
    </citation>
    <scope>NUCLEOTIDE SEQUENCE [LARGE SCALE GENOMIC DNA]</scope>
    <source>
        <strain evidence="3 4">CCNUN1</strain>
    </source>
</reference>
<keyword evidence="3" id="KW-0808">Transferase</keyword>
<name>A0A2K8SP82_9NOSO</name>
<dbReference type="RefSeq" id="WP_339382284.1">
    <property type="nucleotide sequence ID" value="NZ_CAWNNC010000001.1"/>
</dbReference>
<dbReference type="PANTHER" id="PTHR34047:SF8">
    <property type="entry name" value="PROTEIN YKFC"/>
    <property type="match status" value="1"/>
</dbReference>
<sequence>MAIHGFRPQRGCHTALKEITQKGRATKWFIEGDISACFDRIDHFILLKILQDKIHDNRFIRLIKGLLDAGYLENWKYNSTYSGVPQGAVVSPILSNLVLDKLDKYVEQELIPAYTRGQRRSVFPPYNVLTKAAAKARKIIIPKIGVTFGQFHFNYSLECRN</sequence>
<keyword evidence="4" id="KW-1185">Reference proteome</keyword>